<reference evidence="5" key="2">
    <citation type="submission" date="2017-10" db="EMBL/GenBank/DDBJ databases">
        <title>Ladona fulva Genome sequencing and assembly.</title>
        <authorList>
            <person name="Murali S."/>
            <person name="Richards S."/>
            <person name="Bandaranaike D."/>
            <person name="Bellair M."/>
            <person name="Blankenburg K."/>
            <person name="Chao H."/>
            <person name="Dinh H."/>
            <person name="Doddapaneni H."/>
            <person name="Dugan-Rocha S."/>
            <person name="Elkadiri S."/>
            <person name="Gnanaolivu R."/>
            <person name="Hernandez B."/>
            <person name="Skinner E."/>
            <person name="Javaid M."/>
            <person name="Lee S."/>
            <person name="Li M."/>
            <person name="Ming W."/>
            <person name="Munidasa M."/>
            <person name="Muniz J."/>
            <person name="Nguyen L."/>
            <person name="Hughes D."/>
            <person name="Osuji N."/>
            <person name="Pu L.-L."/>
            <person name="Puazo M."/>
            <person name="Qu C."/>
            <person name="Quiroz J."/>
            <person name="Raj R."/>
            <person name="Weissenberger G."/>
            <person name="Xin Y."/>
            <person name="Zou X."/>
            <person name="Han Y."/>
            <person name="Worley K."/>
            <person name="Muzny D."/>
            <person name="Gibbs R."/>
        </authorList>
    </citation>
    <scope>NUCLEOTIDE SEQUENCE</scope>
    <source>
        <strain evidence="5">Sampled in the wild</strain>
    </source>
</reference>
<dbReference type="GO" id="GO:0001664">
    <property type="term" value="F:G protein-coupled receptor binding"/>
    <property type="evidence" value="ECO:0007669"/>
    <property type="project" value="TreeGrafter"/>
</dbReference>
<reference evidence="5" key="1">
    <citation type="submission" date="2013-04" db="EMBL/GenBank/DDBJ databases">
        <authorList>
            <person name="Qu J."/>
            <person name="Murali S.C."/>
            <person name="Bandaranaike D."/>
            <person name="Bellair M."/>
            <person name="Blankenburg K."/>
            <person name="Chao H."/>
            <person name="Dinh H."/>
            <person name="Doddapaneni H."/>
            <person name="Downs B."/>
            <person name="Dugan-Rocha S."/>
            <person name="Elkadiri S."/>
            <person name="Gnanaolivu R.D."/>
            <person name="Hernandez B."/>
            <person name="Javaid M."/>
            <person name="Jayaseelan J.C."/>
            <person name="Lee S."/>
            <person name="Li M."/>
            <person name="Ming W."/>
            <person name="Munidasa M."/>
            <person name="Muniz J."/>
            <person name="Nguyen L."/>
            <person name="Ongeri F."/>
            <person name="Osuji N."/>
            <person name="Pu L.-L."/>
            <person name="Puazo M."/>
            <person name="Qu C."/>
            <person name="Quiroz J."/>
            <person name="Raj R."/>
            <person name="Weissenberger G."/>
            <person name="Xin Y."/>
            <person name="Zou X."/>
            <person name="Han Y."/>
            <person name="Richards S."/>
            <person name="Worley K."/>
            <person name="Muzny D."/>
            <person name="Gibbs R."/>
        </authorList>
    </citation>
    <scope>NUCLEOTIDE SEQUENCE</scope>
    <source>
        <strain evidence="5">Sampled in the wild</strain>
    </source>
</reference>
<dbReference type="SUPFAM" id="SSF48065">
    <property type="entry name" value="DBL homology domain (DH-domain)"/>
    <property type="match status" value="1"/>
</dbReference>
<evidence type="ECO:0000313" key="5">
    <source>
        <dbReference type="EMBL" id="KAG8222211.1"/>
    </source>
</evidence>
<dbReference type="GO" id="GO:0005085">
    <property type="term" value="F:guanyl-nucleotide exchange factor activity"/>
    <property type="evidence" value="ECO:0007669"/>
    <property type="project" value="InterPro"/>
</dbReference>
<evidence type="ECO:0000259" key="4">
    <source>
        <dbReference type="PROSITE" id="PS50010"/>
    </source>
</evidence>
<dbReference type="InterPro" id="IPR041020">
    <property type="entry name" value="PH_16"/>
</dbReference>
<evidence type="ECO:0000256" key="3">
    <source>
        <dbReference type="ARBA" id="ARBA00022553"/>
    </source>
</evidence>
<keyword evidence="3" id="KW-0597">Phosphoprotein</keyword>
<dbReference type="Proteomes" id="UP000792457">
    <property type="component" value="Unassembled WGS sequence"/>
</dbReference>
<dbReference type="Pfam" id="PF17838">
    <property type="entry name" value="PH_16"/>
    <property type="match status" value="1"/>
</dbReference>
<gene>
    <name evidence="5" type="ORF">J437_LFUL001303</name>
</gene>
<dbReference type="AlphaFoldDB" id="A0A8K0JT57"/>
<protein>
    <recommendedName>
        <fullName evidence="4">DH domain-containing protein</fullName>
    </recommendedName>
</protein>
<comment type="caution">
    <text evidence="5">The sequence shown here is derived from an EMBL/GenBank/DDBJ whole genome shotgun (WGS) entry which is preliminary data.</text>
</comment>
<organism evidence="5 6">
    <name type="scientific">Ladona fulva</name>
    <name type="common">Scarce chaser dragonfly</name>
    <name type="synonym">Libellula fulva</name>
    <dbReference type="NCBI Taxonomy" id="123851"/>
    <lineage>
        <taxon>Eukaryota</taxon>
        <taxon>Metazoa</taxon>
        <taxon>Ecdysozoa</taxon>
        <taxon>Arthropoda</taxon>
        <taxon>Hexapoda</taxon>
        <taxon>Insecta</taxon>
        <taxon>Pterygota</taxon>
        <taxon>Palaeoptera</taxon>
        <taxon>Odonata</taxon>
        <taxon>Epiprocta</taxon>
        <taxon>Anisoptera</taxon>
        <taxon>Libelluloidea</taxon>
        <taxon>Libellulidae</taxon>
        <taxon>Ladona</taxon>
    </lineage>
</organism>
<dbReference type="GO" id="GO:0007186">
    <property type="term" value="P:G protein-coupled receptor signaling pathway"/>
    <property type="evidence" value="ECO:0007669"/>
    <property type="project" value="TreeGrafter"/>
</dbReference>
<dbReference type="PANTHER" id="PTHR45872">
    <property type="entry name" value="RHO GUANINE NUCLEOTIDE EXCHANGE FACTOR 2, ISOFORM D"/>
    <property type="match status" value="1"/>
</dbReference>
<dbReference type="CDD" id="cd00160">
    <property type="entry name" value="RhoGEF"/>
    <property type="match status" value="1"/>
</dbReference>
<comment type="subcellular location">
    <subcellularLocation>
        <location evidence="1">Cytoplasm</location>
    </subcellularLocation>
</comment>
<dbReference type="InterPro" id="IPR035899">
    <property type="entry name" value="DBL_dom_sf"/>
</dbReference>
<proteinExistence type="predicted"/>
<name>A0A8K0JT57_LADFU</name>
<evidence type="ECO:0000256" key="1">
    <source>
        <dbReference type="ARBA" id="ARBA00004496"/>
    </source>
</evidence>
<dbReference type="SUPFAM" id="SSF50729">
    <property type="entry name" value="PH domain-like"/>
    <property type="match status" value="1"/>
</dbReference>
<sequence>MDTRSSSLEMVTGGAACGAGGPAAGAAVGASDHNTFASSGAWSKAESVGFTVAWNDSDTEAEPDPPDWTKAVPEEVLQRLTPREKKRQDVINELFHTERSHVRNLKVLDCVFYRPMLEQGILPSEQIQLLFANLDEMLEIHSQFNSAMKAKRRENPIVERVGDILLNMLDGPCGENFERAAAKFCARQQIALESLKETRRNNARLNSFLTDAEMKPVCRRLQLKDIIPTGMLRLTKYPLLFESLAKYTDDDGKTEGSSMGKERSQILRALERSKRILDSVNQAVREAEDQHRLQVIQQRLEKNHFEKADHPMSSEFKNLDLTKYQLIYEGALTWRAGNRSKTVDLHVVLLEEIVILLLKQDDKFVLKFHYVSSGPVGGVGGGGSSKGGQEDLKVVSPIIKLATVLGILNFLYKRAFFLVNTSGAQIYELVAVSSSERKT</sequence>
<dbReference type="EMBL" id="KZ308126">
    <property type="protein sequence ID" value="KAG8222211.1"/>
    <property type="molecule type" value="Genomic_DNA"/>
</dbReference>
<dbReference type="PANTHER" id="PTHR45872:SF2">
    <property type="entry name" value="RHO GUANINE NUCLEOTIDE EXCHANGE FACTOR 2, ISOFORM D"/>
    <property type="match status" value="1"/>
</dbReference>
<dbReference type="PROSITE" id="PS50010">
    <property type="entry name" value="DH_2"/>
    <property type="match status" value="1"/>
</dbReference>
<dbReference type="GO" id="GO:0005737">
    <property type="term" value="C:cytoplasm"/>
    <property type="evidence" value="ECO:0007669"/>
    <property type="project" value="UniProtKB-SubCell"/>
</dbReference>
<dbReference type="Gene3D" id="1.20.900.10">
    <property type="entry name" value="Dbl homology (DH) domain"/>
    <property type="match status" value="1"/>
</dbReference>
<dbReference type="Gene3D" id="2.30.29.30">
    <property type="entry name" value="Pleckstrin-homology domain (PH domain)/Phosphotyrosine-binding domain (PTB)"/>
    <property type="match status" value="1"/>
</dbReference>
<keyword evidence="2" id="KW-0963">Cytoplasm</keyword>
<accession>A0A8K0JT57</accession>
<dbReference type="InterPro" id="IPR000219">
    <property type="entry name" value="DH_dom"/>
</dbReference>
<evidence type="ECO:0000313" key="6">
    <source>
        <dbReference type="Proteomes" id="UP000792457"/>
    </source>
</evidence>
<dbReference type="InterPro" id="IPR011993">
    <property type="entry name" value="PH-like_dom_sf"/>
</dbReference>
<dbReference type="SMART" id="SM00325">
    <property type="entry name" value="RhoGEF"/>
    <property type="match status" value="1"/>
</dbReference>
<dbReference type="Pfam" id="PF00621">
    <property type="entry name" value="RhoGEF"/>
    <property type="match status" value="1"/>
</dbReference>
<evidence type="ECO:0000256" key="2">
    <source>
        <dbReference type="ARBA" id="ARBA00022490"/>
    </source>
</evidence>
<feature type="domain" description="DH" evidence="4">
    <location>
        <begin position="86"/>
        <end position="283"/>
    </location>
</feature>
<keyword evidence="6" id="KW-1185">Reference proteome</keyword>
<dbReference type="OrthoDB" id="2272012at2759"/>